<dbReference type="RefSeq" id="WP_013016393.1">
    <property type="nucleotide sequence ID" value="NC_013947.1"/>
</dbReference>
<dbReference type="PANTHER" id="PTHR30365:SF15">
    <property type="entry name" value="CYTOCHROME BD UBIQUINOL OXIDASE SUBUNIT 1"/>
    <property type="match status" value="1"/>
</dbReference>
<dbReference type="InterPro" id="IPR002585">
    <property type="entry name" value="Cyt-d_ubiquinol_oxidase_su_1"/>
</dbReference>
<keyword evidence="14" id="KW-1185">Reference proteome</keyword>
<feature type="transmembrane region" description="Helical" evidence="12">
    <location>
        <begin position="221"/>
        <end position="248"/>
    </location>
</feature>
<dbReference type="KEGG" id="sna:Snas_1112"/>
<comment type="similarity">
    <text evidence="2 12">Belongs to the cytochrome ubiquinol oxidase subunit 1 family.</text>
</comment>
<feature type="transmembrane region" description="Helical" evidence="12">
    <location>
        <begin position="131"/>
        <end position="154"/>
    </location>
</feature>
<comment type="subcellular location">
    <subcellularLocation>
        <location evidence="1">Cell membrane</location>
        <topology evidence="1">Multi-pass membrane protein</topology>
    </subcellularLocation>
</comment>
<feature type="transmembrane region" description="Helical" evidence="12">
    <location>
        <begin position="351"/>
        <end position="368"/>
    </location>
</feature>
<dbReference type="Proteomes" id="UP000000844">
    <property type="component" value="Chromosome"/>
</dbReference>
<evidence type="ECO:0000256" key="5">
    <source>
        <dbReference type="ARBA" id="ARBA00022617"/>
    </source>
</evidence>
<feature type="transmembrane region" description="Helical" evidence="12">
    <location>
        <begin position="20"/>
        <end position="41"/>
    </location>
</feature>
<organism evidence="13 14">
    <name type="scientific">Stackebrandtia nassauensis (strain DSM 44728 / CIP 108903 / NRRL B-16338 / NBRC 102104 / LLR-40K-21)</name>
    <dbReference type="NCBI Taxonomy" id="446470"/>
    <lineage>
        <taxon>Bacteria</taxon>
        <taxon>Bacillati</taxon>
        <taxon>Actinomycetota</taxon>
        <taxon>Actinomycetes</taxon>
        <taxon>Glycomycetales</taxon>
        <taxon>Glycomycetaceae</taxon>
        <taxon>Stackebrandtia</taxon>
    </lineage>
</organism>
<protein>
    <submittedName>
        <fullName evidence="13">Cytochrome bd ubiquinol oxidase subunit I</fullName>
    </submittedName>
</protein>
<dbReference type="HOGENOM" id="CLU_030555_3_3_11"/>
<name>D3QB05_STANL</name>
<keyword evidence="9 12" id="KW-1133">Transmembrane helix</keyword>
<feature type="transmembrane region" description="Helical" evidence="12">
    <location>
        <begin position="320"/>
        <end position="339"/>
    </location>
</feature>
<keyword evidence="10 12" id="KW-0408">Iron</keyword>
<evidence type="ECO:0000256" key="3">
    <source>
        <dbReference type="ARBA" id="ARBA00022448"/>
    </source>
</evidence>
<keyword evidence="5 12" id="KW-0349">Heme</keyword>
<dbReference type="Pfam" id="PF01654">
    <property type="entry name" value="Cyt_bd_oxida_I"/>
    <property type="match status" value="2"/>
</dbReference>
<feature type="transmembrane region" description="Helical" evidence="12">
    <location>
        <begin position="184"/>
        <end position="209"/>
    </location>
</feature>
<feature type="transmembrane region" description="Helical" evidence="12">
    <location>
        <begin position="62"/>
        <end position="82"/>
    </location>
</feature>
<dbReference type="EMBL" id="CP001778">
    <property type="protein sequence ID" value="ADD40822.1"/>
    <property type="molecule type" value="Genomic_DNA"/>
</dbReference>
<dbReference type="GO" id="GO:0016682">
    <property type="term" value="F:oxidoreductase activity, acting on diphenols and related substances as donors, oxygen as acceptor"/>
    <property type="evidence" value="ECO:0007669"/>
    <property type="project" value="TreeGrafter"/>
</dbReference>
<keyword evidence="11 12" id="KW-0472">Membrane</keyword>
<evidence type="ECO:0000256" key="10">
    <source>
        <dbReference type="ARBA" id="ARBA00023004"/>
    </source>
</evidence>
<dbReference type="eggNOG" id="COG1271">
    <property type="taxonomic scope" value="Bacteria"/>
</dbReference>
<feature type="transmembrane region" description="Helical" evidence="12">
    <location>
        <begin position="295"/>
        <end position="313"/>
    </location>
</feature>
<dbReference type="GO" id="GO:0070069">
    <property type="term" value="C:cytochrome complex"/>
    <property type="evidence" value="ECO:0007669"/>
    <property type="project" value="UniProtKB-UniRule"/>
</dbReference>
<evidence type="ECO:0000313" key="14">
    <source>
        <dbReference type="Proteomes" id="UP000000844"/>
    </source>
</evidence>
<evidence type="ECO:0000313" key="13">
    <source>
        <dbReference type="EMBL" id="ADD40822.1"/>
    </source>
</evidence>
<dbReference type="PIRSF" id="PIRSF006446">
    <property type="entry name" value="Cyt_quinol_oxidase_1"/>
    <property type="match status" value="1"/>
</dbReference>
<keyword evidence="3 12" id="KW-0813">Transport</keyword>
<dbReference type="STRING" id="446470.Snas_1112"/>
<evidence type="ECO:0000256" key="2">
    <source>
        <dbReference type="ARBA" id="ARBA00009819"/>
    </source>
</evidence>
<dbReference type="GO" id="GO:0019646">
    <property type="term" value="P:aerobic electron transport chain"/>
    <property type="evidence" value="ECO:0007669"/>
    <property type="project" value="InterPro"/>
</dbReference>
<dbReference type="GO" id="GO:0009055">
    <property type="term" value="F:electron transfer activity"/>
    <property type="evidence" value="ECO:0007669"/>
    <property type="project" value="UniProtKB-UniRule"/>
</dbReference>
<evidence type="ECO:0000256" key="6">
    <source>
        <dbReference type="ARBA" id="ARBA00022692"/>
    </source>
</evidence>
<evidence type="ECO:0000256" key="9">
    <source>
        <dbReference type="ARBA" id="ARBA00022989"/>
    </source>
</evidence>
<evidence type="ECO:0000256" key="7">
    <source>
        <dbReference type="ARBA" id="ARBA00022723"/>
    </source>
</evidence>
<dbReference type="GO" id="GO:0020037">
    <property type="term" value="F:heme binding"/>
    <property type="evidence" value="ECO:0007669"/>
    <property type="project" value="TreeGrafter"/>
</dbReference>
<keyword evidence="6 12" id="KW-0812">Transmembrane</keyword>
<gene>
    <name evidence="13" type="ordered locus">Snas_1112</name>
</gene>
<keyword evidence="7 12" id="KW-0479">Metal-binding</keyword>
<reference evidence="13 14" key="1">
    <citation type="journal article" date="2009" name="Stand. Genomic Sci.">
        <title>Complete genome sequence of Stackebrandtia nassauensis type strain (LLR-40K-21).</title>
        <authorList>
            <person name="Munk C."/>
            <person name="Lapidus A."/>
            <person name="Copeland A."/>
            <person name="Jando M."/>
            <person name="Mayilraj S."/>
            <person name="Glavina Del Rio T."/>
            <person name="Nolan M."/>
            <person name="Chen F."/>
            <person name="Lucas S."/>
            <person name="Tice H."/>
            <person name="Cheng J.F."/>
            <person name="Han C."/>
            <person name="Detter J.C."/>
            <person name="Bruce D."/>
            <person name="Goodwin L."/>
            <person name="Chain P."/>
            <person name="Pitluck S."/>
            <person name="Goker M."/>
            <person name="Ovchinikova G."/>
            <person name="Pati A."/>
            <person name="Ivanova N."/>
            <person name="Mavromatis K."/>
            <person name="Chen A."/>
            <person name="Palaniappan K."/>
            <person name="Land M."/>
            <person name="Hauser L."/>
            <person name="Chang Y.J."/>
            <person name="Jeffries C.D."/>
            <person name="Bristow J."/>
            <person name="Eisen J.A."/>
            <person name="Markowitz V."/>
            <person name="Hugenholtz P."/>
            <person name="Kyrpides N.C."/>
            <person name="Klenk H.P."/>
        </authorList>
    </citation>
    <scope>NUCLEOTIDE SEQUENCE [LARGE SCALE GENOMIC DNA]</scope>
    <source>
        <strain evidence="14">DSM 44728 / CIP 108903 / NRRL B-16338 / NBRC 102104 / LLR-40K-21</strain>
    </source>
</reference>
<feature type="transmembrane region" description="Helical" evidence="12">
    <location>
        <begin position="94"/>
        <end position="119"/>
    </location>
</feature>
<dbReference type="AlphaFoldDB" id="D3QB05"/>
<keyword evidence="4 12" id="KW-1003">Cell membrane</keyword>
<feature type="transmembrane region" description="Helical" evidence="12">
    <location>
        <begin position="375"/>
        <end position="397"/>
    </location>
</feature>
<evidence type="ECO:0000256" key="1">
    <source>
        <dbReference type="ARBA" id="ARBA00004651"/>
    </source>
</evidence>
<dbReference type="OrthoDB" id="9807042at2"/>
<comment type="caution">
    <text evidence="12">Lacks conserved residue(s) required for the propagation of feature annotation.</text>
</comment>
<evidence type="ECO:0000256" key="11">
    <source>
        <dbReference type="ARBA" id="ARBA00023136"/>
    </source>
</evidence>
<evidence type="ECO:0000256" key="4">
    <source>
        <dbReference type="ARBA" id="ARBA00022475"/>
    </source>
</evidence>
<evidence type="ECO:0000256" key="8">
    <source>
        <dbReference type="ARBA" id="ARBA00022982"/>
    </source>
</evidence>
<evidence type="ECO:0000256" key="12">
    <source>
        <dbReference type="PIRNR" id="PIRNR006446"/>
    </source>
</evidence>
<keyword evidence="8 12" id="KW-0249">Electron transport</keyword>
<feature type="transmembrane region" description="Helical" evidence="12">
    <location>
        <begin position="422"/>
        <end position="446"/>
    </location>
</feature>
<sequence length="477" mass="51989">MDTLELARLQFATTTGIHWLFVMLTLGLVPLVAIVNTRAVFTRDADKREGLVRLAKFWGQLYVINYALGIVTGLVMEFQFGLSWSGLSEFAGNVFGAPLALETMIAFFAESTFLGMWIFGWDRLRLGTQAVLIWLVCLTAYASAFWILVANGFMQSPVGYEVREGRAYLTDFAAQLTNPNATVAFGHILTAALLTGGLFVAGVSAFHLLRRTREREFFRTGLRTGVIAAAASTFPVYMLGAAQFAVLADSQPMKLALLAGEGTSELQKDMVERHGPGDYVPPEWIETWLHTMANIGYLVSTLALCALLVLFRARFTRSRLLAIVMVLAVGGLFGLYLGSYLFDTPGPYNEIIMPACIALAAVVLGFGGRIRRWRGLGWLLVVAIPLPFVASVGGWLFREVGRQPWIVYGELKVSDAVSPVSFGHMLTSLVIFVGVLGALAVTNWTLIARFARRGPAASQLGVARDEVPVLETVGSSS</sequence>
<accession>D3QB05</accession>
<dbReference type="GO" id="GO:0005886">
    <property type="term" value="C:plasma membrane"/>
    <property type="evidence" value="ECO:0007669"/>
    <property type="project" value="UniProtKB-SubCell"/>
</dbReference>
<proteinExistence type="inferred from homology"/>
<dbReference type="PANTHER" id="PTHR30365">
    <property type="entry name" value="CYTOCHROME D UBIQUINOL OXIDASE"/>
    <property type="match status" value="1"/>
</dbReference>
<dbReference type="GO" id="GO:0046872">
    <property type="term" value="F:metal ion binding"/>
    <property type="evidence" value="ECO:0007669"/>
    <property type="project" value="UniProtKB-UniRule"/>
</dbReference>